<evidence type="ECO:0000256" key="3">
    <source>
        <dbReference type="ARBA" id="ARBA00022679"/>
    </source>
</evidence>
<dbReference type="Gene3D" id="1.10.260.50">
    <property type="match status" value="1"/>
</dbReference>
<feature type="domain" description="Aminotransferase class V" evidence="9">
    <location>
        <begin position="3"/>
        <end position="362"/>
    </location>
</feature>
<dbReference type="STRING" id="1076937.SAMN04488120_10817"/>
<sequence length="375" mass="39662">MPVYLDHNATTHLDARVLEAMLPYLTGPYGNASSLHRFGRAARDAVERAREQVAQLVGCQPGEIIWTSGGTESNNLAIKGVTAGMAPGVVLYGATEHPAVMEAAQALKLTGWTVEPIRVDASGRIDWPTFEAQLRAHRVQLVSLMRANNETGVIQDVARAAGLVHAAGAWLHVDAVQAAGKIPVDFQALGADLMSLSAHKLYGPKGIGALVRKAAVDLFPLHHGGPQERGLRGGTENVAAIVGFGVAAELARQELEVRTRHLRALRERLEAGLRSLPGVCIFGADAERLPNTVQFALPGYDGEALLMQLDRRGFGVSSGSACASGKGEPSHVLLAMGVPREIARGAIRVSLGRENSEADIDGFLAALKSLAAERA</sequence>
<dbReference type="SUPFAM" id="SSF53383">
    <property type="entry name" value="PLP-dependent transferases"/>
    <property type="match status" value="1"/>
</dbReference>
<comment type="similarity">
    <text evidence="2">Belongs to the class-V pyridoxal-phosphate-dependent aminotransferase family. NifS/IscS subfamily.</text>
</comment>
<evidence type="ECO:0000313" key="11">
    <source>
        <dbReference type="Proteomes" id="UP000199771"/>
    </source>
</evidence>
<gene>
    <name evidence="10" type="ORF">SAMN04488120_10817</name>
</gene>
<dbReference type="InterPro" id="IPR015424">
    <property type="entry name" value="PyrdxlP-dep_Trfase"/>
</dbReference>
<organism evidence="10 11">
    <name type="scientific">Fontimonas thermophila</name>
    <dbReference type="NCBI Taxonomy" id="1076937"/>
    <lineage>
        <taxon>Bacteria</taxon>
        <taxon>Pseudomonadati</taxon>
        <taxon>Pseudomonadota</taxon>
        <taxon>Gammaproteobacteria</taxon>
        <taxon>Nevskiales</taxon>
        <taxon>Nevskiaceae</taxon>
        <taxon>Fontimonas</taxon>
    </lineage>
</organism>
<dbReference type="InterPro" id="IPR016454">
    <property type="entry name" value="Cysteine_dSase"/>
</dbReference>
<keyword evidence="6" id="KW-0408">Iron</keyword>
<dbReference type="OrthoDB" id="9808002at2"/>
<dbReference type="GO" id="GO:0031071">
    <property type="term" value="F:cysteine desulfurase activity"/>
    <property type="evidence" value="ECO:0007669"/>
    <property type="project" value="UniProtKB-EC"/>
</dbReference>
<dbReference type="PANTHER" id="PTHR11601">
    <property type="entry name" value="CYSTEINE DESULFURYLASE FAMILY MEMBER"/>
    <property type="match status" value="1"/>
</dbReference>
<reference evidence="10 11" key="1">
    <citation type="submission" date="2016-10" db="EMBL/GenBank/DDBJ databases">
        <authorList>
            <person name="de Groot N.N."/>
        </authorList>
    </citation>
    <scope>NUCLEOTIDE SEQUENCE [LARGE SCALE GENOMIC DNA]</scope>
    <source>
        <strain evidence="10 11">DSM 23609</strain>
    </source>
</reference>
<proteinExistence type="inferred from homology"/>
<evidence type="ECO:0000256" key="6">
    <source>
        <dbReference type="ARBA" id="ARBA00023004"/>
    </source>
</evidence>
<comment type="catalytic activity">
    <reaction evidence="8">
        <text>(sulfur carrier)-H + L-cysteine = (sulfur carrier)-SH + L-alanine</text>
        <dbReference type="Rhea" id="RHEA:43892"/>
        <dbReference type="Rhea" id="RHEA-COMP:14737"/>
        <dbReference type="Rhea" id="RHEA-COMP:14739"/>
        <dbReference type="ChEBI" id="CHEBI:29917"/>
        <dbReference type="ChEBI" id="CHEBI:35235"/>
        <dbReference type="ChEBI" id="CHEBI:57972"/>
        <dbReference type="ChEBI" id="CHEBI:64428"/>
        <dbReference type="EC" id="2.8.1.7"/>
    </reaction>
</comment>
<dbReference type="GO" id="GO:0051536">
    <property type="term" value="F:iron-sulfur cluster binding"/>
    <property type="evidence" value="ECO:0007669"/>
    <property type="project" value="UniProtKB-KW"/>
</dbReference>
<evidence type="ECO:0000256" key="2">
    <source>
        <dbReference type="ARBA" id="ARBA00006490"/>
    </source>
</evidence>
<evidence type="ECO:0000256" key="8">
    <source>
        <dbReference type="ARBA" id="ARBA00050776"/>
    </source>
</evidence>
<dbReference type="InterPro" id="IPR000192">
    <property type="entry name" value="Aminotrans_V_dom"/>
</dbReference>
<keyword evidence="4" id="KW-0479">Metal-binding</keyword>
<dbReference type="Proteomes" id="UP000199771">
    <property type="component" value="Unassembled WGS sequence"/>
</dbReference>
<keyword evidence="11" id="KW-1185">Reference proteome</keyword>
<dbReference type="RefSeq" id="WP_091533971.1">
    <property type="nucleotide sequence ID" value="NZ_FOOC01000008.1"/>
</dbReference>
<keyword evidence="7" id="KW-0411">Iron-sulfur</keyword>
<evidence type="ECO:0000313" key="10">
    <source>
        <dbReference type="EMBL" id="SFF54521.1"/>
    </source>
</evidence>
<dbReference type="Gene3D" id="3.40.640.10">
    <property type="entry name" value="Type I PLP-dependent aspartate aminotransferase-like (Major domain)"/>
    <property type="match status" value="1"/>
</dbReference>
<protein>
    <submittedName>
        <fullName evidence="10">Cysteine desulfurase</fullName>
    </submittedName>
</protein>
<dbReference type="Pfam" id="PF00266">
    <property type="entry name" value="Aminotran_5"/>
    <property type="match status" value="1"/>
</dbReference>
<evidence type="ECO:0000259" key="9">
    <source>
        <dbReference type="Pfam" id="PF00266"/>
    </source>
</evidence>
<dbReference type="InterPro" id="IPR015422">
    <property type="entry name" value="PyrdxlP-dep_Trfase_small"/>
</dbReference>
<accession>A0A1I2JPA1</accession>
<name>A0A1I2JPA1_9GAMM</name>
<dbReference type="Gene3D" id="3.90.1150.10">
    <property type="entry name" value="Aspartate Aminotransferase, domain 1"/>
    <property type="match status" value="1"/>
</dbReference>
<dbReference type="PIRSF" id="PIRSF005572">
    <property type="entry name" value="NifS"/>
    <property type="match status" value="1"/>
</dbReference>
<dbReference type="PANTHER" id="PTHR11601:SF34">
    <property type="entry name" value="CYSTEINE DESULFURASE"/>
    <property type="match status" value="1"/>
</dbReference>
<keyword evidence="3" id="KW-0808">Transferase</keyword>
<evidence type="ECO:0000256" key="7">
    <source>
        <dbReference type="ARBA" id="ARBA00023014"/>
    </source>
</evidence>
<dbReference type="EMBL" id="FOOC01000008">
    <property type="protein sequence ID" value="SFF54521.1"/>
    <property type="molecule type" value="Genomic_DNA"/>
</dbReference>
<dbReference type="InterPro" id="IPR015421">
    <property type="entry name" value="PyrdxlP-dep_Trfase_major"/>
</dbReference>
<evidence type="ECO:0000256" key="4">
    <source>
        <dbReference type="ARBA" id="ARBA00022723"/>
    </source>
</evidence>
<keyword evidence="5" id="KW-0663">Pyridoxal phosphate</keyword>
<comment type="cofactor">
    <cofactor evidence="1">
        <name>pyridoxal 5'-phosphate</name>
        <dbReference type="ChEBI" id="CHEBI:597326"/>
    </cofactor>
</comment>
<evidence type="ECO:0000256" key="1">
    <source>
        <dbReference type="ARBA" id="ARBA00001933"/>
    </source>
</evidence>
<evidence type="ECO:0000256" key="5">
    <source>
        <dbReference type="ARBA" id="ARBA00022898"/>
    </source>
</evidence>
<dbReference type="AlphaFoldDB" id="A0A1I2JPA1"/>
<dbReference type="GO" id="GO:0046872">
    <property type="term" value="F:metal ion binding"/>
    <property type="evidence" value="ECO:0007669"/>
    <property type="project" value="UniProtKB-KW"/>
</dbReference>